<gene>
    <name evidence="2" type="ORF">CKAN_02594600</name>
</gene>
<accession>A0A3S3P9J7</accession>
<reference evidence="2 3" key="1">
    <citation type="journal article" date="2019" name="Nat. Plants">
        <title>Stout camphor tree genome fills gaps in understanding of flowering plant genome evolution.</title>
        <authorList>
            <person name="Chaw S.M."/>
            <person name="Liu Y.C."/>
            <person name="Wu Y.W."/>
            <person name="Wang H.Y."/>
            <person name="Lin C.I."/>
            <person name="Wu C.S."/>
            <person name="Ke H.M."/>
            <person name="Chang L.Y."/>
            <person name="Hsu C.Y."/>
            <person name="Yang H.T."/>
            <person name="Sudianto E."/>
            <person name="Hsu M.H."/>
            <person name="Wu K.P."/>
            <person name="Wang L.N."/>
            <person name="Leebens-Mack J.H."/>
            <person name="Tsai I.J."/>
        </authorList>
    </citation>
    <scope>NUCLEOTIDE SEQUENCE [LARGE SCALE GENOMIC DNA]</scope>
    <source>
        <strain evidence="3">cv. Chaw 1501</strain>
        <tissue evidence="2">Young leaves</tissue>
    </source>
</reference>
<dbReference type="InterPro" id="IPR014772">
    <property type="entry name" value="Munc13_dom-2"/>
</dbReference>
<protein>
    <recommendedName>
        <fullName evidence="1">MHD2 domain-containing protein</fullName>
    </recommendedName>
</protein>
<proteinExistence type="predicted"/>
<sequence>MFQKWNSKSKTEPHAQSAMEITKLAKEAVDNFFEIPAGGMCEDLIQDLSEGLESLLQDYISFVQSCGDVTNACIHPALRILKQNLTLLTAILTEQAQPLAVKEVMKATFEVFLMVLLASVGSRMFSRTDHDMIAEDFGNLKRVFCTCGEGLIAEEVVEKEADVVEGVIALMEQATEQLVEDLSIIA</sequence>
<dbReference type="PANTHER" id="PTHR31280:SF1">
    <property type="entry name" value="OS03G0138600 PROTEIN"/>
    <property type="match status" value="1"/>
</dbReference>
<feature type="domain" description="MHD2" evidence="1">
    <location>
        <begin position="71"/>
        <end position="182"/>
    </location>
</feature>
<dbReference type="OrthoDB" id="2015333at2759"/>
<dbReference type="InterPro" id="IPR057984">
    <property type="entry name" value="PATROL1_C"/>
</dbReference>
<dbReference type="Pfam" id="PF25761">
    <property type="entry name" value="TPR_PATROL1"/>
    <property type="match status" value="1"/>
</dbReference>
<dbReference type="AlphaFoldDB" id="A0A3S3P9J7"/>
<organism evidence="2 3">
    <name type="scientific">Cinnamomum micranthum f. kanehirae</name>
    <dbReference type="NCBI Taxonomy" id="337451"/>
    <lineage>
        <taxon>Eukaryota</taxon>
        <taxon>Viridiplantae</taxon>
        <taxon>Streptophyta</taxon>
        <taxon>Embryophyta</taxon>
        <taxon>Tracheophyta</taxon>
        <taxon>Spermatophyta</taxon>
        <taxon>Magnoliopsida</taxon>
        <taxon>Magnoliidae</taxon>
        <taxon>Laurales</taxon>
        <taxon>Lauraceae</taxon>
        <taxon>Cinnamomum</taxon>
    </lineage>
</organism>
<dbReference type="InterPro" id="IPR008528">
    <property type="entry name" value="unc-13_homologue"/>
</dbReference>
<dbReference type="PROSITE" id="PS51259">
    <property type="entry name" value="MHD2"/>
    <property type="match status" value="1"/>
</dbReference>
<dbReference type="STRING" id="337451.A0A3S3P9J7"/>
<comment type="caution">
    <text evidence="2">The sequence shown here is derived from an EMBL/GenBank/DDBJ whole genome shotgun (WGS) entry which is preliminary data.</text>
</comment>
<evidence type="ECO:0000259" key="1">
    <source>
        <dbReference type="PROSITE" id="PS51259"/>
    </source>
</evidence>
<dbReference type="EMBL" id="QPKB01000012">
    <property type="protein sequence ID" value="RWR96553.1"/>
    <property type="molecule type" value="Genomic_DNA"/>
</dbReference>
<name>A0A3S3P9J7_9MAGN</name>
<dbReference type="Proteomes" id="UP000283530">
    <property type="component" value="Unassembled WGS sequence"/>
</dbReference>
<evidence type="ECO:0000313" key="2">
    <source>
        <dbReference type="EMBL" id="RWR96553.1"/>
    </source>
</evidence>
<dbReference type="PANTHER" id="PTHR31280">
    <property type="entry name" value="PROTEIN UNC-13 HOMOLOG"/>
    <property type="match status" value="1"/>
</dbReference>
<evidence type="ECO:0000313" key="3">
    <source>
        <dbReference type="Proteomes" id="UP000283530"/>
    </source>
</evidence>
<keyword evidence="3" id="KW-1185">Reference proteome</keyword>